<reference evidence="1" key="1">
    <citation type="submission" date="2020-01" db="EMBL/GenBank/DDBJ databases">
        <authorList>
            <person name="Mishra B."/>
        </authorList>
    </citation>
    <scope>NUCLEOTIDE SEQUENCE [LARGE SCALE GENOMIC DNA]</scope>
</reference>
<organism evidence="1 2">
    <name type="scientific">Microthlaspi erraticum</name>
    <dbReference type="NCBI Taxonomy" id="1685480"/>
    <lineage>
        <taxon>Eukaryota</taxon>
        <taxon>Viridiplantae</taxon>
        <taxon>Streptophyta</taxon>
        <taxon>Embryophyta</taxon>
        <taxon>Tracheophyta</taxon>
        <taxon>Spermatophyta</taxon>
        <taxon>Magnoliopsida</taxon>
        <taxon>eudicotyledons</taxon>
        <taxon>Gunneridae</taxon>
        <taxon>Pentapetalae</taxon>
        <taxon>rosids</taxon>
        <taxon>malvids</taxon>
        <taxon>Brassicales</taxon>
        <taxon>Brassicaceae</taxon>
        <taxon>Coluteocarpeae</taxon>
        <taxon>Microthlaspi</taxon>
    </lineage>
</organism>
<evidence type="ECO:0000313" key="2">
    <source>
        <dbReference type="Proteomes" id="UP000467841"/>
    </source>
</evidence>
<comment type="caution">
    <text evidence="1">The sequence shown here is derived from an EMBL/GenBank/DDBJ whole genome shotgun (WGS) entry which is preliminary data.</text>
</comment>
<dbReference type="Proteomes" id="UP000467841">
    <property type="component" value="Unassembled WGS sequence"/>
</dbReference>
<accession>A0A6D2JBH7</accession>
<gene>
    <name evidence="1" type="ORF">MERR_LOCUS24555</name>
</gene>
<name>A0A6D2JBH7_9BRAS</name>
<evidence type="ECO:0000313" key="1">
    <source>
        <dbReference type="EMBL" id="CAA7037320.1"/>
    </source>
</evidence>
<keyword evidence="2" id="KW-1185">Reference proteome</keyword>
<protein>
    <submittedName>
        <fullName evidence="1">Uncharacterized protein</fullName>
    </submittedName>
</protein>
<sequence>MDLSRNTVSTRDAQGIFRQGLLRTYPGNRGVGIPKVCRCGEDVALHTIHDGKKFFECTGNTMDGQPHLRTWWEEAITEQFDELYDELDVMNTEL</sequence>
<dbReference type="AlphaFoldDB" id="A0A6D2JBH7"/>
<proteinExistence type="predicted"/>
<dbReference type="EMBL" id="CACVBM020001174">
    <property type="protein sequence ID" value="CAA7037320.1"/>
    <property type="molecule type" value="Genomic_DNA"/>
</dbReference>